<protein>
    <submittedName>
        <fullName evidence="1">DUF4177 domain-containing protein</fullName>
    </submittedName>
</protein>
<evidence type="ECO:0000313" key="2">
    <source>
        <dbReference type="Proteomes" id="UP001282284"/>
    </source>
</evidence>
<keyword evidence="2" id="KW-1185">Reference proteome</keyword>
<comment type="caution">
    <text evidence="1">The sequence shown here is derived from an EMBL/GenBank/DDBJ whole genome shotgun (WGS) entry which is preliminary data.</text>
</comment>
<sequence>MYEYTVKRIALVHGREGMSLVEDYEQHIAAYAKQGWRFVQLVVFSELAPNERRIDLLFERKIE</sequence>
<dbReference type="InterPro" id="IPR025234">
    <property type="entry name" value="YjzH-like"/>
</dbReference>
<evidence type="ECO:0000313" key="1">
    <source>
        <dbReference type="EMBL" id="MDW0113498.1"/>
    </source>
</evidence>
<dbReference type="RefSeq" id="WP_317943879.1">
    <property type="nucleotide sequence ID" value="NZ_JAUBDI010000008.1"/>
</dbReference>
<reference evidence="1 2" key="1">
    <citation type="submission" date="2023-06" db="EMBL/GenBank/DDBJ databases">
        <title>Sporosarcina sp. nov., isolated from Korean traditional fermented seafood 'Jeotgal'.</title>
        <authorList>
            <person name="Yang A.I."/>
            <person name="Shin N.-R."/>
        </authorList>
    </citation>
    <scope>NUCLEOTIDE SEQUENCE [LARGE SCALE GENOMIC DNA]</scope>
    <source>
        <strain evidence="1 2">KCTC13119</strain>
    </source>
</reference>
<dbReference type="Proteomes" id="UP001282284">
    <property type="component" value="Unassembled WGS sequence"/>
</dbReference>
<organism evidence="1 2">
    <name type="scientific">Sporosarcina saromensis</name>
    <dbReference type="NCBI Taxonomy" id="359365"/>
    <lineage>
        <taxon>Bacteria</taxon>
        <taxon>Bacillati</taxon>
        <taxon>Bacillota</taxon>
        <taxon>Bacilli</taxon>
        <taxon>Bacillales</taxon>
        <taxon>Caryophanaceae</taxon>
        <taxon>Sporosarcina</taxon>
    </lineage>
</organism>
<name>A0ABU4GB13_9BACL</name>
<proteinExistence type="predicted"/>
<dbReference type="EMBL" id="JAUBDI010000008">
    <property type="protein sequence ID" value="MDW0113498.1"/>
    <property type="molecule type" value="Genomic_DNA"/>
</dbReference>
<dbReference type="Pfam" id="PF13783">
    <property type="entry name" value="DUF4177"/>
    <property type="match status" value="1"/>
</dbReference>
<accession>A0ABU4GB13</accession>
<gene>
    <name evidence="1" type="ORF">QT711_09890</name>
</gene>